<dbReference type="GO" id="GO:0045211">
    <property type="term" value="C:postsynaptic membrane"/>
    <property type="evidence" value="ECO:0007669"/>
    <property type="project" value="TreeGrafter"/>
</dbReference>
<comment type="subcellular location">
    <subcellularLocation>
        <location evidence="2">Postsynaptic density</location>
    </subcellularLocation>
</comment>
<dbReference type="STRING" id="6248.A0A0K0DZQ6"/>
<protein>
    <submittedName>
        <fullName evidence="8">ANK_REP_REGION domain-containing protein</fullName>
    </submittedName>
    <submittedName>
        <fullName evidence="9">SAM domain-containing protein</fullName>
    </submittedName>
</protein>
<proteinExistence type="predicted"/>
<dbReference type="PROSITE" id="PS50105">
    <property type="entry name" value="SAM_DOMAIN"/>
    <property type="match status" value="1"/>
</dbReference>
<feature type="compositionally biased region" description="Polar residues" evidence="4">
    <location>
        <begin position="383"/>
        <end position="407"/>
    </location>
</feature>
<evidence type="ECO:0000259" key="5">
    <source>
        <dbReference type="PROSITE" id="PS50105"/>
    </source>
</evidence>
<feature type="compositionally biased region" description="Low complexity" evidence="4">
    <location>
        <begin position="411"/>
        <end position="428"/>
    </location>
</feature>
<dbReference type="InterPro" id="IPR051569">
    <property type="entry name" value="SHANK"/>
</dbReference>
<feature type="domain" description="PDZ" evidence="6">
    <location>
        <begin position="471"/>
        <end position="564"/>
    </location>
</feature>
<feature type="compositionally biased region" description="Low complexity" evidence="4">
    <location>
        <begin position="791"/>
        <end position="800"/>
    </location>
</feature>
<feature type="compositionally biased region" description="Polar residues" evidence="4">
    <location>
        <begin position="1128"/>
        <end position="1137"/>
    </location>
</feature>
<feature type="compositionally biased region" description="Low complexity" evidence="4">
    <location>
        <begin position="901"/>
        <end position="920"/>
    </location>
</feature>
<dbReference type="Pfam" id="PF00536">
    <property type="entry name" value="SAM_1"/>
    <property type="match status" value="1"/>
</dbReference>
<evidence type="ECO:0000259" key="6">
    <source>
        <dbReference type="PROSITE" id="PS50106"/>
    </source>
</evidence>
<accession>A0A0K0DZQ6</accession>
<evidence type="ECO:0000313" key="7">
    <source>
        <dbReference type="Proteomes" id="UP000035681"/>
    </source>
</evidence>
<dbReference type="CDD" id="cd06746">
    <property type="entry name" value="PDZ_SHANK1_3-like"/>
    <property type="match status" value="1"/>
</dbReference>
<dbReference type="SMART" id="SM00228">
    <property type="entry name" value="PDZ"/>
    <property type="match status" value="1"/>
</dbReference>
<feature type="region of interest" description="Disordered" evidence="4">
    <location>
        <begin position="1128"/>
        <end position="1168"/>
    </location>
</feature>
<dbReference type="InterPro" id="IPR036770">
    <property type="entry name" value="Ankyrin_rpt-contain_sf"/>
</dbReference>
<dbReference type="InterPro" id="IPR002110">
    <property type="entry name" value="Ankyrin_rpt"/>
</dbReference>
<dbReference type="InterPro" id="IPR001660">
    <property type="entry name" value="SAM"/>
</dbReference>
<dbReference type="InterPro" id="IPR041489">
    <property type="entry name" value="PDZ_6"/>
</dbReference>
<evidence type="ECO:0000256" key="2">
    <source>
        <dbReference type="ARBA" id="ARBA00034105"/>
    </source>
</evidence>
<dbReference type="GO" id="GO:0030160">
    <property type="term" value="F:synaptic receptor adaptor activity"/>
    <property type="evidence" value="ECO:0007669"/>
    <property type="project" value="TreeGrafter"/>
</dbReference>
<feature type="compositionally biased region" description="Polar residues" evidence="4">
    <location>
        <begin position="1025"/>
        <end position="1052"/>
    </location>
</feature>
<dbReference type="SUPFAM" id="SSF50156">
    <property type="entry name" value="PDZ domain-like"/>
    <property type="match status" value="1"/>
</dbReference>
<name>A0A0K0DZQ6_STRER</name>
<dbReference type="SMART" id="SM00454">
    <property type="entry name" value="SAM"/>
    <property type="match status" value="1"/>
</dbReference>
<feature type="domain" description="SAM" evidence="5">
    <location>
        <begin position="1181"/>
        <end position="1244"/>
    </location>
</feature>
<evidence type="ECO:0000256" key="4">
    <source>
        <dbReference type="SAM" id="MobiDB-lite"/>
    </source>
</evidence>
<dbReference type="InterPro" id="IPR036034">
    <property type="entry name" value="PDZ_sf"/>
</dbReference>
<dbReference type="Pfam" id="PF12796">
    <property type="entry name" value="Ank_2"/>
    <property type="match status" value="2"/>
</dbReference>
<dbReference type="SUPFAM" id="SSF47769">
    <property type="entry name" value="SAM/Pointed domain"/>
    <property type="match status" value="1"/>
</dbReference>
<evidence type="ECO:0000313" key="9">
    <source>
        <dbReference type="WBParaSite" id="TCONS_00012575.p1"/>
    </source>
</evidence>
<feature type="compositionally biased region" description="Basic and acidic residues" evidence="4">
    <location>
        <begin position="1155"/>
        <end position="1168"/>
    </location>
</feature>
<dbReference type="WBParaSite" id="SSTP_0000271800.1">
    <property type="protein sequence ID" value="SSTP_0000271800.1"/>
    <property type="gene ID" value="SSTP_0000271800"/>
</dbReference>
<dbReference type="PANTHER" id="PTHR24135:SF28">
    <property type="entry name" value="LD13733P"/>
    <property type="match status" value="1"/>
</dbReference>
<feature type="repeat" description="ANK" evidence="3">
    <location>
        <begin position="251"/>
        <end position="283"/>
    </location>
</feature>
<dbReference type="AlphaFoldDB" id="A0A0K0DZQ6"/>
<organism evidence="8">
    <name type="scientific">Strongyloides stercoralis</name>
    <name type="common">Threadworm</name>
    <dbReference type="NCBI Taxonomy" id="6248"/>
    <lineage>
        <taxon>Eukaryota</taxon>
        <taxon>Metazoa</taxon>
        <taxon>Ecdysozoa</taxon>
        <taxon>Nematoda</taxon>
        <taxon>Chromadorea</taxon>
        <taxon>Rhabditida</taxon>
        <taxon>Tylenchina</taxon>
        <taxon>Panagrolaimomorpha</taxon>
        <taxon>Strongyloidoidea</taxon>
        <taxon>Strongyloididae</taxon>
        <taxon>Strongyloides</taxon>
    </lineage>
</organism>
<evidence type="ECO:0000256" key="1">
    <source>
        <dbReference type="ARBA" id="ARBA00023018"/>
    </source>
</evidence>
<feature type="compositionally biased region" description="Basic and acidic residues" evidence="4">
    <location>
        <begin position="1057"/>
        <end position="1069"/>
    </location>
</feature>
<evidence type="ECO:0000256" key="3">
    <source>
        <dbReference type="PROSITE-ProRule" id="PRU00023"/>
    </source>
</evidence>
<feature type="compositionally biased region" description="Low complexity" evidence="4">
    <location>
        <begin position="371"/>
        <end position="382"/>
    </location>
</feature>
<dbReference type="GO" id="GO:0035255">
    <property type="term" value="F:ionotropic glutamate receptor binding"/>
    <property type="evidence" value="ECO:0007669"/>
    <property type="project" value="TreeGrafter"/>
</dbReference>
<feature type="region of interest" description="Disordered" evidence="4">
    <location>
        <begin position="878"/>
        <end position="923"/>
    </location>
</feature>
<feature type="region of interest" description="Disordered" evidence="4">
    <location>
        <begin position="371"/>
        <end position="428"/>
    </location>
</feature>
<dbReference type="PROSITE" id="PS50088">
    <property type="entry name" value="ANK_REPEAT"/>
    <property type="match status" value="4"/>
</dbReference>
<dbReference type="GO" id="GO:0043197">
    <property type="term" value="C:dendritic spine"/>
    <property type="evidence" value="ECO:0007669"/>
    <property type="project" value="TreeGrafter"/>
</dbReference>
<dbReference type="SUPFAM" id="SSF48403">
    <property type="entry name" value="Ankyrin repeat"/>
    <property type="match status" value="1"/>
</dbReference>
<dbReference type="InterPro" id="IPR013761">
    <property type="entry name" value="SAM/pointed_sf"/>
</dbReference>
<keyword evidence="7" id="KW-1185">Reference proteome</keyword>
<dbReference type="PROSITE" id="PS50297">
    <property type="entry name" value="ANK_REP_REGION"/>
    <property type="match status" value="2"/>
</dbReference>
<dbReference type="InterPro" id="IPR001478">
    <property type="entry name" value="PDZ"/>
</dbReference>
<feature type="repeat" description="ANK" evidence="3">
    <location>
        <begin position="183"/>
        <end position="215"/>
    </location>
</feature>
<feature type="repeat" description="ANK" evidence="3">
    <location>
        <begin position="284"/>
        <end position="316"/>
    </location>
</feature>
<dbReference type="GO" id="GO:0014069">
    <property type="term" value="C:postsynaptic density"/>
    <property type="evidence" value="ECO:0007669"/>
    <property type="project" value="UniProtKB-SubCell"/>
</dbReference>
<dbReference type="CDD" id="cd17091">
    <property type="entry name" value="FERM_F0_SHANK"/>
    <property type="match status" value="1"/>
</dbReference>
<dbReference type="Proteomes" id="UP000035681">
    <property type="component" value="Unplaced"/>
</dbReference>
<keyword evidence="1" id="KW-0770">Synapse</keyword>
<feature type="repeat" description="ANK" evidence="3">
    <location>
        <begin position="149"/>
        <end position="182"/>
    </location>
</feature>
<sequence>MNSSTITEDNEHINVQIFVPELKFQKCFYVHLDEIVWDIKQKLLATLPQPLPQAFNFGLFLPPCDGRAGKFLLEDRPIQDYPFHDCVPYLELKYKKRVYRMLRLDEKSLKQLHSKSNLKKFMDYVQSKNSTKIEKFCHQGLDPNFHDINGETPLTLAAGIQDNHDVIIQLVGGGAHLDFRNSEGQTGLHKAAFLSFVGNVKTMLELGASPSYKDPIGLTPLYYSMLTTESDDRVAEMLLAEASEIGITDMHGNHEIHQACKNGLTKHVEHLLYYGADANAQNINGNTPLHVCSVNNKPECARVLLFRGANINILNNQGQTALHVAQLIGNQQVVDVILHYNPSTVVPYRSTPKYNTKRRIANNTISRRRSLSQVSVSSSMQSENFYRSPSNMSNFGPGSRLSSINMKNNLDDQLSNDSSSITMIPSSSPSITSGNQIIYANNKSEYGTLKRYAPDKMLSPPPGFEANIPRILVIPRGPKGFGFILRGVKNLEENEIFEPTPLVPGLQFFEGVDMAGMAMKAGLIPGDFLLEINGIDVRRASHEQVVQMIQMVQETITLKVITIDSSTNNNHYPLIGHNSLRRSVHYGVITRPPPPPIRHPSTSLSVARGISMQQHILPTSSMKLPNYNHHMNQRRISAAELENLMARRNMPVQMCTPNINNYDMNDSMSNTSEYASTGGKKFNSVADMKRKKQVRASMNSSLYEGPNDGTQIHYGIPNSYHQSYYDFNNHTIHPHPQEHKNFNGYYNENQQIKIKSSNSSPDINQQYMYDENNYNHLQNNINKIQCGGRKSSISSNSDYSKTYKTTLRPKTPPPPPPINNITDDDEPPKIPQIDYNDFDSDENDVDSKIIYKSAKSTIIKGHSSTKNSLVEDNKITNKSNKSPLIQKGNIPPPPPPPPPLINLSKNSLNKKNDNESNNLSQLSSTKSVEITSALLSNVKLNSITSTNNNIDSKISQIKKNNKKLDFDSDLRNALARRRQKVCVDDEEGDDNGKSCESLNNIGALSLKESVRENVENQQNKLSVNIMGKNNNNNCLTQKKDSGYTSSRTSLEPSENGDDNHNDSHEKFDNLKNNINSNTVSIISQQIEETCNEMSSFNVGKKFSSTNNINYTSKTNSNISYITSTYEYDQKPESSSSERSIEGPIKTPPVDYDEPDSGHGDSDQDDKPHVLNEYKNKDLINWTIMDVCDWLTSIRMSEYTKNFQKRNIRGADLMMFDRAKFTQLGVTRIAHRQCMEQSLRSFNSNVA</sequence>
<dbReference type="Gene3D" id="1.10.150.50">
    <property type="entry name" value="Transcription Factor, Ets-1"/>
    <property type="match status" value="1"/>
</dbReference>
<dbReference type="PROSITE" id="PS50106">
    <property type="entry name" value="PDZ"/>
    <property type="match status" value="1"/>
</dbReference>
<feature type="region of interest" description="Disordered" evidence="4">
    <location>
        <begin position="1025"/>
        <end position="1071"/>
    </location>
</feature>
<keyword evidence="3" id="KW-0040">ANK repeat</keyword>
<dbReference type="PANTHER" id="PTHR24135">
    <property type="entry name" value="SH3 AND MULTIPLE ANKYRIN REPEAT DOMAINS PROTEIN"/>
    <property type="match status" value="1"/>
</dbReference>
<dbReference type="Gene3D" id="2.30.42.10">
    <property type="match status" value="1"/>
</dbReference>
<dbReference type="SMART" id="SM00248">
    <property type="entry name" value="ANK"/>
    <property type="match status" value="6"/>
</dbReference>
<feature type="compositionally biased region" description="Pro residues" evidence="4">
    <location>
        <begin position="890"/>
        <end position="900"/>
    </location>
</feature>
<feature type="region of interest" description="Disordered" evidence="4">
    <location>
        <begin position="786"/>
        <end position="843"/>
    </location>
</feature>
<dbReference type="WBParaSite" id="TCONS_00012575.p1">
    <property type="protein sequence ID" value="TCONS_00012575.p1"/>
    <property type="gene ID" value="XLOC_008235"/>
</dbReference>
<evidence type="ECO:0000313" key="8">
    <source>
        <dbReference type="WBParaSite" id="SSTP_0000271800.1"/>
    </source>
</evidence>
<reference evidence="8" key="1">
    <citation type="submission" date="2015-08" db="UniProtKB">
        <authorList>
            <consortium name="WormBaseParasite"/>
        </authorList>
    </citation>
    <scope>IDENTIFICATION</scope>
</reference>
<dbReference type="Pfam" id="PF17820">
    <property type="entry name" value="PDZ_6"/>
    <property type="match status" value="1"/>
</dbReference>
<dbReference type="Gene3D" id="1.25.40.20">
    <property type="entry name" value="Ankyrin repeat-containing domain"/>
    <property type="match status" value="1"/>
</dbReference>